<keyword evidence="2" id="KW-1185">Reference proteome</keyword>
<organism evidence="1 2">
    <name type="scientific">Leptidea sinapis</name>
    <dbReference type="NCBI Taxonomy" id="189913"/>
    <lineage>
        <taxon>Eukaryota</taxon>
        <taxon>Metazoa</taxon>
        <taxon>Ecdysozoa</taxon>
        <taxon>Arthropoda</taxon>
        <taxon>Hexapoda</taxon>
        <taxon>Insecta</taxon>
        <taxon>Pterygota</taxon>
        <taxon>Neoptera</taxon>
        <taxon>Endopterygota</taxon>
        <taxon>Lepidoptera</taxon>
        <taxon>Glossata</taxon>
        <taxon>Ditrysia</taxon>
        <taxon>Papilionoidea</taxon>
        <taxon>Pieridae</taxon>
        <taxon>Dismorphiinae</taxon>
        <taxon>Leptidea</taxon>
    </lineage>
</organism>
<gene>
    <name evidence="1" type="ORF">LSINAPIS_LOCUS6267</name>
</gene>
<dbReference type="Proteomes" id="UP000324832">
    <property type="component" value="Unassembled WGS sequence"/>
</dbReference>
<protein>
    <submittedName>
        <fullName evidence="1">Uncharacterized protein</fullName>
    </submittedName>
</protein>
<evidence type="ECO:0000313" key="2">
    <source>
        <dbReference type="Proteomes" id="UP000324832"/>
    </source>
</evidence>
<sequence length="117" mass="12968">MITTLYVKGFVVRKPLADTMNKNYNMVECNLESTPASTSGSVPVAINLQATSSRIEKGLLPANCQETADIIIFFDELFDSMNGSYINSSKRSGKPLLKTLKPNSLHNQIWTKAKQNQ</sequence>
<evidence type="ECO:0000313" key="1">
    <source>
        <dbReference type="EMBL" id="VVC94283.1"/>
    </source>
</evidence>
<dbReference type="EMBL" id="FZQP02001926">
    <property type="protein sequence ID" value="VVC94283.1"/>
    <property type="molecule type" value="Genomic_DNA"/>
</dbReference>
<name>A0A5E4Q972_9NEOP</name>
<dbReference type="AlphaFoldDB" id="A0A5E4Q972"/>
<proteinExistence type="predicted"/>
<reference evidence="1 2" key="1">
    <citation type="submission" date="2017-07" db="EMBL/GenBank/DDBJ databases">
        <authorList>
            <person name="Talla V."/>
            <person name="Backstrom N."/>
        </authorList>
    </citation>
    <scope>NUCLEOTIDE SEQUENCE [LARGE SCALE GENOMIC DNA]</scope>
</reference>
<accession>A0A5E4Q972</accession>